<protein>
    <submittedName>
        <fullName evidence="1">Uncharacterized protein</fullName>
    </submittedName>
</protein>
<proteinExistence type="predicted"/>
<dbReference type="EMBL" id="HACG01005111">
    <property type="protein sequence ID" value="CEK51976.1"/>
    <property type="molecule type" value="Transcribed_RNA"/>
</dbReference>
<sequence length="73" mass="8089">MLAEMNTKSFVTFIYVSPITTFANNDKNNVASLVCTTILNNKSGFRRQYSVGLYHITTCIVPPKSTPDCAKVI</sequence>
<gene>
    <name evidence="1" type="primary">ORF15009</name>
</gene>
<reference evidence="1" key="1">
    <citation type="submission" date="2014-12" db="EMBL/GenBank/DDBJ databases">
        <title>Insight into the proteome of Arion vulgaris.</title>
        <authorList>
            <person name="Aradska J."/>
            <person name="Bulat T."/>
            <person name="Smidak R."/>
            <person name="Sarate P."/>
            <person name="Gangsoo J."/>
            <person name="Sialana F."/>
            <person name="Bilban M."/>
            <person name="Lubec G."/>
        </authorList>
    </citation>
    <scope>NUCLEOTIDE SEQUENCE</scope>
    <source>
        <tissue evidence="1">Skin</tissue>
    </source>
</reference>
<organism evidence="1">
    <name type="scientific">Arion vulgaris</name>
    <dbReference type="NCBI Taxonomy" id="1028688"/>
    <lineage>
        <taxon>Eukaryota</taxon>
        <taxon>Metazoa</taxon>
        <taxon>Spiralia</taxon>
        <taxon>Lophotrochozoa</taxon>
        <taxon>Mollusca</taxon>
        <taxon>Gastropoda</taxon>
        <taxon>Heterobranchia</taxon>
        <taxon>Euthyneura</taxon>
        <taxon>Panpulmonata</taxon>
        <taxon>Eupulmonata</taxon>
        <taxon>Stylommatophora</taxon>
        <taxon>Helicina</taxon>
        <taxon>Arionoidea</taxon>
        <taxon>Arionidae</taxon>
        <taxon>Arion</taxon>
    </lineage>
</organism>
<accession>A0A0B6Y842</accession>
<dbReference type="AlphaFoldDB" id="A0A0B6Y842"/>
<evidence type="ECO:0000313" key="1">
    <source>
        <dbReference type="EMBL" id="CEK51976.1"/>
    </source>
</evidence>
<name>A0A0B6Y842_9EUPU</name>